<dbReference type="NCBIfam" id="TIGR01552">
    <property type="entry name" value="phd_fam"/>
    <property type="match status" value="1"/>
</dbReference>
<dbReference type="AlphaFoldDB" id="A0A380TKV0"/>
<dbReference type="Gene3D" id="3.40.1620.10">
    <property type="entry name" value="YefM-like domain"/>
    <property type="match status" value="1"/>
</dbReference>
<protein>
    <submittedName>
        <fullName evidence="2">Antitoxin (Modular protein)</fullName>
    </submittedName>
</protein>
<dbReference type="SUPFAM" id="SSF143120">
    <property type="entry name" value="YefM-like"/>
    <property type="match status" value="1"/>
</dbReference>
<evidence type="ECO:0000256" key="1">
    <source>
        <dbReference type="ARBA" id="ARBA00009981"/>
    </source>
</evidence>
<proteinExistence type="inferred from homology"/>
<evidence type="ECO:0000313" key="2">
    <source>
        <dbReference type="EMBL" id="SUS08329.1"/>
    </source>
</evidence>
<comment type="similarity">
    <text evidence="1">Belongs to the phD/YefM antitoxin family.</text>
</comment>
<dbReference type="Pfam" id="PF02604">
    <property type="entry name" value="PhdYeFM_antitox"/>
    <property type="match status" value="1"/>
</dbReference>
<dbReference type="EMBL" id="UIDG01000590">
    <property type="protein sequence ID" value="SUS08329.1"/>
    <property type="molecule type" value="Genomic_DNA"/>
</dbReference>
<dbReference type="InterPro" id="IPR051405">
    <property type="entry name" value="phD/YefM_antitoxin"/>
</dbReference>
<dbReference type="PANTHER" id="PTHR33713:SF9">
    <property type="entry name" value="ANTITOXIN"/>
    <property type="match status" value="1"/>
</dbReference>
<name>A0A380TKV0_9ZZZZ</name>
<reference evidence="2" key="1">
    <citation type="submission" date="2018-07" db="EMBL/GenBank/DDBJ databases">
        <authorList>
            <person name="Quirk P.G."/>
            <person name="Krulwich T.A."/>
        </authorList>
    </citation>
    <scope>NUCLEOTIDE SEQUENCE</scope>
</reference>
<dbReference type="InterPro" id="IPR006442">
    <property type="entry name" value="Antitoxin_Phd/YefM"/>
</dbReference>
<organism evidence="2">
    <name type="scientific">metagenome</name>
    <dbReference type="NCBI Taxonomy" id="256318"/>
    <lineage>
        <taxon>unclassified sequences</taxon>
        <taxon>metagenomes</taxon>
    </lineage>
</organism>
<sequence length="161" mass="17854">MERKRNAGISHVASGGRRAKACDTLSRIALCFIRSTGFFTYRCVHRLVEGAARDRLDAMSPARHFLDKYSGQKGNVMLGSLWSVQQAKNRFSALVEAARNGPQTVTKHGKPAVVVVDAGEYQRLQRLERAQAPSFAETLLAMPQDDAEFPRASVRPRDLVL</sequence>
<dbReference type="PANTHER" id="PTHR33713">
    <property type="entry name" value="ANTITOXIN YAFN-RELATED"/>
    <property type="match status" value="1"/>
</dbReference>
<accession>A0A380TKV0</accession>
<gene>
    <name evidence="2" type="ORF">DF3PB_630018</name>
</gene>
<dbReference type="InterPro" id="IPR036165">
    <property type="entry name" value="YefM-like_sf"/>
</dbReference>